<dbReference type="RefSeq" id="WP_135784815.1">
    <property type="nucleotide sequence ID" value="NZ_SRRT01000002.1"/>
</dbReference>
<protein>
    <submittedName>
        <fullName evidence="2">Methyltransferase domain-containing protein</fullName>
    </submittedName>
</protein>
<evidence type="ECO:0000259" key="1">
    <source>
        <dbReference type="Pfam" id="PF08241"/>
    </source>
</evidence>
<organism evidence="2 3">
    <name type="scientific">Streptomyces bauhiniae</name>
    <dbReference type="NCBI Taxonomy" id="2340725"/>
    <lineage>
        <taxon>Bacteria</taxon>
        <taxon>Bacillati</taxon>
        <taxon>Actinomycetota</taxon>
        <taxon>Actinomycetes</taxon>
        <taxon>Kitasatosporales</taxon>
        <taxon>Streptomycetaceae</taxon>
        <taxon>Streptomyces</taxon>
    </lineage>
</organism>
<evidence type="ECO:0000313" key="2">
    <source>
        <dbReference type="EMBL" id="TGN79475.1"/>
    </source>
</evidence>
<dbReference type="EMBL" id="SRRT01000002">
    <property type="protein sequence ID" value="TGN79475.1"/>
    <property type="molecule type" value="Genomic_DNA"/>
</dbReference>
<dbReference type="InterPro" id="IPR013216">
    <property type="entry name" value="Methyltransf_11"/>
</dbReference>
<keyword evidence="2" id="KW-0808">Transferase</keyword>
<proteinExistence type="predicted"/>
<dbReference type="GO" id="GO:0032259">
    <property type="term" value="P:methylation"/>
    <property type="evidence" value="ECO:0007669"/>
    <property type="project" value="UniProtKB-KW"/>
</dbReference>
<dbReference type="SUPFAM" id="SSF53335">
    <property type="entry name" value="S-adenosyl-L-methionine-dependent methyltransferases"/>
    <property type="match status" value="1"/>
</dbReference>
<dbReference type="InterPro" id="IPR029063">
    <property type="entry name" value="SAM-dependent_MTases_sf"/>
</dbReference>
<name>A0A4Z1DBY8_9ACTN</name>
<dbReference type="Gene3D" id="3.40.50.150">
    <property type="entry name" value="Vaccinia Virus protein VP39"/>
    <property type="match status" value="1"/>
</dbReference>
<feature type="domain" description="Methyltransferase type 11" evidence="1">
    <location>
        <begin position="55"/>
        <end position="145"/>
    </location>
</feature>
<keyword evidence="3" id="KW-1185">Reference proteome</keyword>
<sequence length="159" mass="17417">MTKARSSLRTFSTYTKNQPAEWVQVLDRLSVEPFYAACKQRLHELLRAESGGVFLEVGAGTGEAALALRSGSGAEVVAVDSSWTMIARARDRGLPRTVVADGHRLPFGADRFDGAWADRVLQHVAEPDRVLDQLLRVVRPGGRVALADPDYDTQVLDID</sequence>
<dbReference type="Proteomes" id="UP000298159">
    <property type="component" value="Unassembled WGS sequence"/>
</dbReference>
<gene>
    <name evidence="2" type="ORF">E5083_07565</name>
</gene>
<dbReference type="CDD" id="cd02440">
    <property type="entry name" value="AdoMet_MTases"/>
    <property type="match status" value="1"/>
</dbReference>
<dbReference type="GeneID" id="95447449"/>
<accession>A0A4Z1DBY8</accession>
<dbReference type="PANTHER" id="PTHR43591:SF78">
    <property type="entry name" value="SLR0407 PROTEIN"/>
    <property type="match status" value="1"/>
</dbReference>
<evidence type="ECO:0000313" key="3">
    <source>
        <dbReference type="Proteomes" id="UP000298159"/>
    </source>
</evidence>
<dbReference type="PANTHER" id="PTHR43591">
    <property type="entry name" value="METHYLTRANSFERASE"/>
    <property type="match status" value="1"/>
</dbReference>
<dbReference type="AlphaFoldDB" id="A0A4Z1DBY8"/>
<dbReference type="Pfam" id="PF08241">
    <property type="entry name" value="Methyltransf_11"/>
    <property type="match status" value="1"/>
</dbReference>
<keyword evidence="2" id="KW-0489">Methyltransferase</keyword>
<comment type="caution">
    <text evidence="2">The sequence shown here is derived from an EMBL/GenBank/DDBJ whole genome shotgun (WGS) entry which is preliminary data.</text>
</comment>
<reference evidence="2 3" key="1">
    <citation type="submission" date="2019-04" db="EMBL/GenBank/DDBJ databases">
        <title>Streptomyces sp. nov. Bv016 isolated from bark of Buahinia variegata.</title>
        <authorList>
            <person name="Kanchanasin P."/>
            <person name="Tanasupawat S."/>
            <person name="Yuki M."/>
            <person name="Kudo T."/>
        </authorList>
    </citation>
    <scope>NUCLEOTIDE SEQUENCE [LARGE SCALE GENOMIC DNA]</scope>
    <source>
        <strain evidence="2 3">Bv016</strain>
    </source>
</reference>
<dbReference type="GO" id="GO:0008757">
    <property type="term" value="F:S-adenosylmethionine-dependent methyltransferase activity"/>
    <property type="evidence" value="ECO:0007669"/>
    <property type="project" value="InterPro"/>
</dbReference>